<gene>
    <name evidence="1" type="ORF">JK232_06210</name>
</gene>
<proteinExistence type="predicted"/>
<dbReference type="InterPro" id="IPR016181">
    <property type="entry name" value="Acyl_CoA_acyltransferase"/>
</dbReference>
<reference evidence="2" key="1">
    <citation type="submission" date="2023-07" db="EMBL/GenBank/DDBJ databases">
        <title>Genome-inferred correspondence between phylogeny and metabolic traits in the wild Drosophila gut microbiome.</title>
        <authorList>
            <person name="Bueno E."/>
            <person name="Blow F."/>
            <person name="Douglas A.E."/>
        </authorList>
    </citation>
    <scope>NUCLEOTIDE SEQUENCE [LARGE SCALE GENOMIC DNA]</scope>
    <source>
        <strain evidence="2">JGM97</strain>
    </source>
</reference>
<dbReference type="SUPFAM" id="SSF55729">
    <property type="entry name" value="Acyl-CoA N-acyltransferases (Nat)"/>
    <property type="match status" value="1"/>
</dbReference>
<sequence length="56" mass="6537">MVLSSQMRLLRPVSFADTDDLFRTYGDPQTNQFNPAGPYPDIHYARAAIARWLEHW</sequence>
<keyword evidence="2" id="KW-1185">Reference proteome</keyword>
<dbReference type="EMBL" id="JAERKB010000004">
    <property type="protein sequence ID" value="MBS0968479.1"/>
    <property type="molecule type" value="Genomic_DNA"/>
</dbReference>
<organism evidence="1 2">
    <name type="scientific">Nissabacter archeti</name>
    <dbReference type="NCBI Taxonomy" id="1917880"/>
    <lineage>
        <taxon>Bacteria</taxon>
        <taxon>Pseudomonadati</taxon>
        <taxon>Pseudomonadota</taxon>
        <taxon>Gammaproteobacteria</taxon>
        <taxon>Enterobacterales</taxon>
        <taxon>Yersiniaceae</taxon>
        <taxon>Nissabacter</taxon>
    </lineage>
</organism>
<evidence type="ECO:0008006" key="3">
    <source>
        <dbReference type="Google" id="ProtNLM"/>
    </source>
</evidence>
<evidence type="ECO:0000313" key="2">
    <source>
        <dbReference type="Proteomes" id="UP000680634"/>
    </source>
</evidence>
<evidence type="ECO:0000313" key="1">
    <source>
        <dbReference type="EMBL" id="MBS0968479.1"/>
    </source>
</evidence>
<dbReference type="Gene3D" id="3.40.630.30">
    <property type="match status" value="1"/>
</dbReference>
<comment type="caution">
    <text evidence="1">The sequence shown here is derived from an EMBL/GenBank/DDBJ whole genome shotgun (WGS) entry which is preliminary data.</text>
</comment>
<protein>
    <recommendedName>
        <fullName evidence="3">N-acetyltransferase domain-containing protein</fullName>
    </recommendedName>
</protein>
<name>A0ABS5JF35_9GAMM</name>
<dbReference type="Proteomes" id="UP000680634">
    <property type="component" value="Unassembled WGS sequence"/>
</dbReference>
<accession>A0ABS5JF35</accession>